<feature type="region of interest" description="Disordered" evidence="1">
    <location>
        <begin position="439"/>
        <end position="458"/>
    </location>
</feature>
<dbReference type="Proteomes" id="UP000745764">
    <property type="component" value="Unassembled WGS sequence"/>
</dbReference>
<evidence type="ECO:0000313" key="3">
    <source>
        <dbReference type="Proteomes" id="UP000745764"/>
    </source>
</evidence>
<feature type="region of interest" description="Disordered" evidence="1">
    <location>
        <begin position="135"/>
        <end position="197"/>
    </location>
</feature>
<name>A0A9N8KNI7_9PEZI</name>
<keyword evidence="3" id="KW-1185">Reference proteome</keyword>
<gene>
    <name evidence="2" type="ORF">AWRI4620_LOCUS8487</name>
</gene>
<feature type="compositionally biased region" description="Acidic residues" evidence="1">
    <location>
        <begin position="165"/>
        <end position="174"/>
    </location>
</feature>
<reference evidence="2" key="1">
    <citation type="submission" date="2020-06" db="EMBL/GenBank/DDBJ databases">
        <authorList>
            <person name="Onetto C."/>
        </authorList>
    </citation>
    <scope>NUCLEOTIDE SEQUENCE</scope>
</reference>
<protein>
    <recommendedName>
        <fullName evidence="4">BTB domain-containing protein</fullName>
    </recommendedName>
</protein>
<sequence length="458" mass="52950">MDNTDVIESIRVTDFEGEEWPCFVFPDHSVPPGAIEPKPNQHALPVLVLQRHHFEWRSPDATHDFDPCQTREFVASRADKDREQAFEEAMQFYSMKHYHEVAWQKQAAKDMAIVLDSDEDVSIISVTKKKRPYSAVFKRPGLPSPDPTPRKKGKPSPKATPALPFEEEDDEIDLPDPSTFTPTRRQDLKLAPPKWKPSGKLPKVARDDYVTRKQLELLMMKKGDGKSATPEKAKALEPVKDPLKVNIYVSDENKLFVLDRALIQKYPSFKKHITGDNKDGFEIRNATFKKFKLAAFESLVSWLRTADYAPRLIEGKHPHLESVKSVRQFEDTAEEASVLWEVAHKLELTDLQELIYRKIEVQTPLAPKSLLMFTRMIFWNSPTDAEIDDKMRRMLQREIAARWHELIDEENMILNRLIKSNVELANFIYTYQLEHPYEASAEHVPESDEDDAEDDDDE</sequence>
<dbReference type="OrthoDB" id="3913567at2759"/>
<organism evidence="2 3">
    <name type="scientific">Aureobasidium uvarum</name>
    <dbReference type="NCBI Taxonomy" id="2773716"/>
    <lineage>
        <taxon>Eukaryota</taxon>
        <taxon>Fungi</taxon>
        <taxon>Dikarya</taxon>
        <taxon>Ascomycota</taxon>
        <taxon>Pezizomycotina</taxon>
        <taxon>Dothideomycetes</taxon>
        <taxon>Dothideomycetidae</taxon>
        <taxon>Dothideales</taxon>
        <taxon>Saccotheciaceae</taxon>
        <taxon>Aureobasidium</taxon>
    </lineage>
</organism>
<comment type="caution">
    <text evidence="2">The sequence shown here is derived from an EMBL/GenBank/DDBJ whole genome shotgun (WGS) entry which is preliminary data.</text>
</comment>
<dbReference type="AlphaFoldDB" id="A0A9N8KNI7"/>
<dbReference type="EMBL" id="CAINUL010000017">
    <property type="protein sequence ID" value="CAD0114232.1"/>
    <property type="molecule type" value="Genomic_DNA"/>
</dbReference>
<evidence type="ECO:0000256" key="1">
    <source>
        <dbReference type="SAM" id="MobiDB-lite"/>
    </source>
</evidence>
<feature type="compositionally biased region" description="Acidic residues" evidence="1">
    <location>
        <begin position="447"/>
        <end position="458"/>
    </location>
</feature>
<evidence type="ECO:0008006" key="4">
    <source>
        <dbReference type="Google" id="ProtNLM"/>
    </source>
</evidence>
<accession>A0A9N8KNI7</accession>
<dbReference type="SUPFAM" id="SSF63748">
    <property type="entry name" value="Tudor/PWWP/MBT"/>
    <property type="match status" value="1"/>
</dbReference>
<proteinExistence type="predicted"/>
<evidence type="ECO:0000313" key="2">
    <source>
        <dbReference type="EMBL" id="CAD0114232.1"/>
    </source>
</evidence>
<dbReference type="Gene3D" id="2.30.30.140">
    <property type="match status" value="1"/>
</dbReference>